<proteinExistence type="predicted"/>
<name>A0A6M3JBL5_9ZZZZ</name>
<evidence type="ECO:0000313" key="1">
    <source>
        <dbReference type="EMBL" id="QJA66411.1"/>
    </source>
</evidence>
<dbReference type="EMBL" id="MT142451">
    <property type="protein sequence ID" value="QJA81192.1"/>
    <property type="molecule type" value="Genomic_DNA"/>
</dbReference>
<dbReference type="EMBL" id="MT141554">
    <property type="protein sequence ID" value="QJA66411.1"/>
    <property type="molecule type" value="Genomic_DNA"/>
</dbReference>
<evidence type="ECO:0008006" key="3">
    <source>
        <dbReference type="Google" id="ProtNLM"/>
    </source>
</evidence>
<evidence type="ECO:0000313" key="2">
    <source>
        <dbReference type="EMBL" id="QJA81192.1"/>
    </source>
</evidence>
<reference evidence="1" key="1">
    <citation type="submission" date="2020-03" db="EMBL/GenBank/DDBJ databases">
        <title>The deep terrestrial virosphere.</title>
        <authorList>
            <person name="Holmfeldt K."/>
            <person name="Nilsson E."/>
            <person name="Simone D."/>
            <person name="Lopez-Fernandez M."/>
            <person name="Wu X."/>
            <person name="de Brujin I."/>
            <person name="Lundin D."/>
            <person name="Andersson A."/>
            <person name="Bertilsson S."/>
            <person name="Dopson M."/>
        </authorList>
    </citation>
    <scope>NUCLEOTIDE SEQUENCE</scope>
    <source>
        <strain evidence="2">MM415A00570</strain>
        <strain evidence="1">MM415B00353</strain>
    </source>
</reference>
<accession>A0A6M3JBL5</accession>
<sequence>MNWIRPEGVEVEFTPGYGRDPAARHMWGLIKAQEWNATHMMFFGADQLADRNILVKLCKHMEDGWSMATGVVPARGILDIDGSGTKVAFPRVAWKWKDNLTEEQQRNKRPSIEFLQPITKEGGLLQEGNIIGSGAIIFPLSLINALEKPWFKEIKPDKDGFSKPAMDTFFCYRLITEAGGKMMCDFSINIIHLDVFPIDDSFTDRFDDLANSNDALLVGAKQIAENDSIQRNKWIESTKRFS</sequence>
<gene>
    <name evidence="2" type="ORF">MM415A00570_0003</name>
    <name evidence="1" type="ORF">MM415B00353_0058</name>
</gene>
<dbReference type="AlphaFoldDB" id="A0A6M3JBL5"/>
<organism evidence="1">
    <name type="scientific">viral metagenome</name>
    <dbReference type="NCBI Taxonomy" id="1070528"/>
    <lineage>
        <taxon>unclassified sequences</taxon>
        <taxon>metagenomes</taxon>
        <taxon>organismal metagenomes</taxon>
    </lineage>
</organism>
<protein>
    <recommendedName>
        <fullName evidence="3">Glycosyltransferase</fullName>
    </recommendedName>
</protein>